<dbReference type="AlphaFoldDB" id="A0AAD7T078"/>
<organism evidence="1 2">
    <name type="scientific">Aldrovandia affinis</name>
    <dbReference type="NCBI Taxonomy" id="143900"/>
    <lineage>
        <taxon>Eukaryota</taxon>
        <taxon>Metazoa</taxon>
        <taxon>Chordata</taxon>
        <taxon>Craniata</taxon>
        <taxon>Vertebrata</taxon>
        <taxon>Euteleostomi</taxon>
        <taxon>Actinopterygii</taxon>
        <taxon>Neopterygii</taxon>
        <taxon>Teleostei</taxon>
        <taxon>Notacanthiformes</taxon>
        <taxon>Halosauridae</taxon>
        <taxon>Aldrovandia</taxon>
    </lineage>
</organism>
<gene>
    <name evidence="1" type="ORF">AAFF_G00179660</name>
</gene>
<proteinExistence type="predicted"/>
<dbReference type="PANTHER" id="PTHR47331">
    <property type="entry name" value="PHD-TYPE DOMAIN-CONTAINING PROTEIN"/>
    <property type="match status" value="1"/>
</dbReference>
<dbReference type="Proteomes" id="UP001221898">
    <property type="component" value="Unassembled WGS sequence"/>
</dbReference>
<evidence type="ECO:0000313" key="1">
    <source>
        <dbReference type="EMBL" id="KAJ8410931.1"/>
    </source>
</evidence>
<reference evidence="1" key="1">
    <citation type="journal article" date="2023" name="Science">
        <title>Genome structures resolve the early diversification of teleost fishes.</title>
        <authorList>
            <person name="Parey E."/>
            <person name="Louis A."/>
            <person name="Montfort J."/>
            <person name="Bouchez O."/>
            <person name="Roques C."/>
            <person name="Iampietro C."/>
            <person name="Lluch J."/>
            <person name="Castinel A."/>
            <person name="Donnadieu C."/>
            <person name="Desvignes T."/>
            <person name="Floi Bucao C."/>
            <person name="Jouanno E."/>
            <person name="Wen M."/>
            <person name="Mejri S."/>
            <person name="Dirks R."/>
            <person name="Jansen H."/>
            <person name="Henkel C."/>
            <person name="Chen W.J."/>
            <person name="Zahm M."/>
            <person name="Cabau C."/>
            <person name="Klopp C."/>
            <person name="Thompson A.W."/>
            <person name="Robinson-Rechavi M."/>
            <person name="Braasch I."/>
            <person name="Lecointre G."/>
            <person name="Bobe J."/>
            <person name="Postlethwait J.H."/>
            <person name="Berthelot C."/>
            <person name="Roest Crollius H."/>
            <person name="Guiguen Y."/>
        </authorList>
    </citation>
    <scope>NUCLEOTIDE SEQUENCE</scope>
    <source>
        <strain evidence="1">NC1722</strain>
    </source>
</reference>
<keyword evidence="2" id="KW-1185">Reference proteome</keyword>
<accession>A0AAD7T078</accession>
<evidence type="ECO:0000313" key="2">
    <source>
        <dbReference type="Proteomes" id="UP001221898"/>
    </source>
</evidence>
<protein>
    <submittedName>
        <fullName evidence="1">Uncharacterized protein</fullName>
    </submittedName>
</protein>
<name>A0AAD7T078_9TELE</name>
<sequence length="103" mass="11780">MSREDPFIERVSQSAKLVNGHYNIGLPLRKEDAEFPNNRCMAEQRALSLKRKLNKSPQFREDYVKFMADILDKGYAIKVEKGSQDGSKNTWYILHHGVVVGGI</sequence>
<comment type="caution">
    <text evidence="1">The sequence shown here is derived from an EMBL/GenBank/DDBJ whole genome shotgun (WGS) entry which is preliminary data.</text>
</comment>
<dbReference type="EMBL" id="JAINUG010000024">
    <property type="protein sequence ID" value="KAJ8410931.1"/>
    <property type="molecule type" value="Genomic_DNA"/>
</dbReference>
<dbReference type="PANTHER" id="PTHR47331:SF3">
    <property type="match status" value="1"/>
</dbReference>